<evidence type="ECO:0000313" key="2">
    <source>
        <dbReference type="Proteomes" id="UP000247555"/>
    </source>
</evidence>
<reference evidence="1 2" key="1">
    <citation type="submission" date="2018-05" db="EMBL/GenBank/DDBJ databases">
        <title>Genomic Encyclopedia of Type Strains, Phase IV (KMG-IV): sequencing the most valuable type-strain genomes for metagenomic binning, comparative biology and taxonomic classification.</title>
        <authorList>
            <person name="Goeker M."/>
        </authorList>
    </citation>
    <scope>NUCLEOTIDE SEQUENCE [LARGE SCALE GENOMIC DNA]</scope>
    <source>
        <strain evidence="1 2">DSM 29661</strain>
    </source>
</reference>
<name>A0A318L7D7_9NEIS</name>
<comment type="caution">
    <text evidence="1">The sequence shown here is derived from an EMBL/GenBank/DDBJ whole genome shotgun (WGS) entry which is preliminary data.</text>
</comment>
<sequence length="146" mass="14944">MSLLQQIGQSVGSFLASKRGVANGFAGTDANNHLLVSHLPTQVVTRDASGKIPPSDLPASLGVGMMHFSDDFDASAGVAPVSPSADNLGWVWRVTVPGTVLGVRYEIGDWLVSTGTGFVCHANGASDLGTTADFTAALNAAFLGTL</sequence>
<protein>
    <submittedName>
        <fullName evidence="1">Uncharacterized protein</fullName>
    </submittedName>
</protein>
<dbReference type="AlphaFoldDB" id="A0A318L7D7"/>
<proteinExistence type="predicted"/>
<organism evidence="1 2">
    <name type="scientific">Rivihabitans pingtungensis</name>
    <dbReference type="NCBI Taxonomy" id="1054498"/>
    <lineage>
        <taxon>Bacteria</taxon>
        <taxon>Pseudomonadati</taxon>
        <taxon>Pseudomonadota</taxon>
        <taxon>Betaproteobacteria</taxon>
        <taxon>Neisseriales</taxon>
        <taxon>Aquaspirillaceae</taxon>
        <taxon>Rivihabitans</taxon>
    </lineage>
</organism>
<keyword evidence="2" id="KW-1185">Reference proteome</keyword>
<dbReference type="RefSeq" id="WP_110389674.1">
    <property type="nucleotide sequence ID" value="NZ_QJKI01000002.1"/>
</dbReference>
<accession>A0A318L7D7</accession>
<gene>
    <name evidence="1" type="ORF">DFR34_102213</name>
</gene>
<evidence type="ECO:0000313" key="1">
    <source>
        <dbReference type="EMBL" id="PXX81373.1"/>
    </source>
</evidence>
<dbReference type="Proteomes" id="UP000247555">
    <property type="component" value="Unassembled WGS sequence"/>
</dbReference>
<dbReference type="EMBL" id="QJKI01000002">
    <property type="protein sequence ID" value="PXX81373.1"/>
    <property type="molecule type" value="Genomic_DNA"/>
</dbReference>